<comment type="subcellular location">
    <subcellularLocation>
        <location evidence="1">Cell membrane</location>
        <topology evidence="1">Multi-pass membrane protein</topology>
    </subcellularLocation>
</comment>
<evidence type="ECO:0000256" key="8">
    <source>
        <dbReference type="SAM" id="Phobius"/>
    </source>
</evidence>
<dbReference type="Pfam" id="PF03591">
    <property type="entry name" value="AzlC"/>
    <property type="match status" value="1"/>
</dbReference>
<proteinExistence type="inferred from homology"/>
<sequence length="228" mass="25020">MNTQTIRQAFYKSIPVLAGYVVIGMGFGILMRNAGYGTAWAAAMSIFMYAGSMQYVGVGLLTGGASVLTTAITTFMVNARHLFYSISMINTYKDAGKYKPFMIFALTDETYSLLCDGKVPAGVEPERYRFFVSFFNYCYWIAGSILGNLLGAVLPFSTAGIEFSMTALFVAAFTEQWLETKNHVPALTGLLCTLLSLAVFGRENFLIPAMLLITLALSLLRRDGEETL</sequence>
<evidence type="ECO:0000256" key="3">
    <source>
        <dbReference type="ARBA" id="ARBA00022448"/>
    </source>
</evidence>
<evidence type="ECO:0000256" key="6">
    <source>
        <dbReference type="ARBA" id="ARBA00022989"/>
    </source>
</evidence>
<reference evidence="9 10" key="1">
    <citation type="submission" date="2016-10" db="EMBL/GenBank/DDBJ databases">
        <authorList>
            <person name="de Groot N.N."/>
        </authorList>
    </citation>
    <scope>NUCLEOTIDE SEQUENCE [LARGE SCALE GENOMIC DNA]</scope>
    <source>
        <strain evidence="9 10">DSM 9236</strain>
    </source>
</reference>
<dbReference type="PANTHER" id="PTHR34979">
    <property type="entry name" value="INNER MEMBRANE PROTEIN YGAZ"/>
    <property type="match status" value="1"/>
</dbReference>
<dbReference type="GO" id="GO:0005886">
    <property type="term" value="C:plasma membrane"/>
    <property type="evidence" value="ECO:0007669"/>
    <property type="project" value="UniProtKB-SubCell"/>
</dbReference>
<comment type="similarity">
    <text evidence="2">Belongs to the AzlC family.</text>
</comment>
<keyword evidence="10" id="KW-1185">Reference proteome</keyword>
<dbReference type="STRING" id="1123323.SAMN05216245_1338"/>
<accession>A0A1I2EDK6</accession>
<organism evidence="9 10">
    <name type="scientific">Succiniclasticum ruminis DSM 9236</name>
    <dbReference type="NCBI Taxonomy" id="1123323"/>
    <lineage>
        <taxon>Bacteria</taxon>
        <taxon>Bacillati</taxon>
        <taxon>Bacillota</taxon>
        <taxon>Negativicutes</taxon>
        <taxon>Acidaminococcales</taxon>
        <taxon>Acidaminococcaceae</taxon>
        <taxon>Succiniclasticum</taxon>
    </lineage>
</organism>
<dbReference type="PANTHER" id="PTHR34979:SF1">
    <property type="entry name" value="INNER MEMBRANE PROTEIN YGAZ"/>
    <property type="match status" value="1"/>
</dbReference>
<evidence type="ECO:0000256" key="7">
    <source>
        <dbReference type="ARBA" id="ARBA00023136"/>
    </source>
</evidence>
<feature type="transmembrane region" description="Helical" evidence="8">
    <location>
        <begin position="55"/>
        <end position="79"/>
    </location>
</feature>
<keyword evidence="6 8" id="KW-1133">Transmembrane helix</keyword>
<protein>
    <submittedName>
        <fullName evidence="9">4-azaleucine resistance probable transporter AzlC</fullName>
    </submittedName>
</protein>
<evidence type="ECO:0000256" key="4">
    <source>
        <dbReference type="ARBA" id="ARBA00022475"/>
    </source>
</evidence>
<keyword evidence="4" id="KW-1003">Cell membrane</keyword>
<feature type="transmembrane region" description="Helical" evidence="8">
    <location>
        <begin position="14"/>
        <end position="35"/>
    </location>
</feature>
<gene>
    <name evidence="9" type="ORF">SAMN05216245_1338</name>
</gene>
<evidence type="ECO:0000256" key="1">
    <source>
        <dbReference type="ARBA" id="ARBA00004651"/>
    </source>
</evidence>
<evidence type="ECO:0000313" key="10">
    <source>
        <dbReference type="Proteomes" id="UP000198896"/>
    </source>
</evidence>
<dbReference type="GO" id="GO:1903785">
    <property type="term" value="P:L-valine transmembrane transport"/>
    <property type="evidence" value="ECO:0007669"/>
    <property type="project" value="TreeGrafter"/>
</dbReference>
<dbReference type="EMBL" id="FONL01000033">
    <property type="protein sequence ID" value="SFE90320.1"/>
    <property type="molecule type" value="Genomic_DNA"/>
</dbReference>
<feature type="transmembrane region" description="Helical" evidence="8">
    <location>
        <begin position="206"/>
        <end position="222"/>
    </location>
</feature>
<evidence type="ECO:0000313" key="9">
    <source>
        <dbReference type="EMBL" id="SFE90320.1"/>
    </source>
</evidence>
<keyword evidence="7 8" id="KW-0472">Membrane</keyword>
<evidence type="ECO:0000256" key="2">
    <source>
        <dbReference type="ARBA" id="ARBA00010735"/>
    </source>
</evidence>
<dbReference type="InterPro" id="IPR011606">
    <property type="entry name" value="Brnchd-chn_aa_trnsp_permease"/>
</dbReference>
<dbReference type="Proteomes" id="UP000198896">
    <property type="component" value="Unassembled WGS sequence"/>
</dbReference>
<dbReference type="AlphaFoldDB" id="A0A1I2EDK6"/>
<name>A0A1I2EDK6_9FIRM</name>
<keyword evidence="5 8" id="KW-0812">Transmembrane</keyword>
<keyword evidence="3" id="KW-0813">Transport</keyword>
<dbReference type="RefSeq" id="WP_093914378.1">
    <property type="nucleotide sequence ID" value="NZ_FONL01000033.1"/>
</dbReference>
<evidence type="ECO:0000256" key="5">
    <source>
        <dbReference type="ARBA" id="ARBA00022692"/>
    </source>
</evidence>
<dbReference type="OrthoDB" id="3181706at2"/>